<dbReference type="CDD" id="cd07967">
    <property type="entry name" value="OBF_DNA_ligase_III"/>
    <property type="match status" value="1"/>
</dbReference>
<accession>A0A0X3PSJ6</accession>
<evidence type="ECO:0000256" key="19">
    <source>
        <dbReference type="ARBA" id="ARBA00077952"/>
    </source>
</evidence>
<evidence type="ECO:0000256" key="21">
    <source>
        <dbReference type="SAM" id="MobiDB-lite"/>
    </source>
</evidence>
<dbReference type="Pfam" id="PF04679">
    <property type="entry name" value="DNA_ligase_A_C"/>
    <property type="match status" value="1"/>
</dbReference>
<keyword evidence="14" id="KW-0234">DNA repair</keyword>
<dbReference type="FunFam" id="3.30.470.30:FF:000003">
    <property type="entry name" value="DNA ligase"/>
    <property type="match status" value="1"/>
</dbReference>
<evidence type="ECO:0000313" key="24">
    <source>
        <dbReference type="EMBL" id="JAP51402.1"/>
    </source>
</evidence>
<dbReference type="InterPro" id="IPR012309">
    <property type="entry name" value="DNA_ligase_ATP-dep_C"/>
</dbReference>
<evidence type="ECO:0000256" key="8">
    <source>
        <dbReference type="ARBA" id="ARBA00022723"/>
    </source>
</evidence>
<comment type="catalytic activity">
    <reaction evidence="16">
        <text>ATP + (deoxyribonucleotide)n-3'-hydroxyl + 5'-phospho-(deoxyribonucleotide)m = (deoxyribonucleotide)n+m + AMP + diphosphate.</text>
        <dbReference type="EC" id="6.5.1.1"/>
    </reaction>
</comment>
<dbReference type="PROSITE" id="PS00333">
    <property type="entry name" value="DNA_LIGASE_A2"/>
    <property type="match status" value="1"/>
</dbReference>
<keyword evidence="13" id="KW-0233">DNA recombination</keyword>
<dbReference type="EMBL" id="GEEE01011823">
    <property type="protein sequence ID" value="JAP51402.1"/>
    <property type="molecule type" value="Transcribed_RNA"/>
</dbReference>
<dbReference type="InterPro" id="IPR016059">
    <property type="entry name" value="DNA_ligase_ATP-dep_CS"/>
</dbReference>
<dbReference type="Gene3D" id="1.10.3260.10">
    <property type="entry name" value="DNA ligase, ATP-dependent, N-terminal domain"/>
    <property type="match status" value="1"/>
</dbReference>
<dbReference type="EC" id="6.5.1.1" evidence="4"/>
<evidence type="ECO:0000256" key="7">
    <source>
        <dbReference type="ARBA" id="ARBA00022705"/>
    </source>
</evidence>
<protein>
    <recommendedName>
        <fullName evidence="17">DNA ligase 3</fullName>
        <ecNumber evidence="4">6.5.1.1</ecNumber>
    </recommendedName>
    <alternativeName>
        <fullName evidence="18">DNA ligase III</fullName>
    </alternativeName>
    <alternativeName>
        <fullName evidence="19">Polydeoxyribonucleotide synthase [ATP] 3</fullName>
    </alternativeName>
</protein>
<dbReference type="Gene3D" id="3.40.50.10190">
    <property type="entry name" value="BRCT domain"/>
    <property type="match status" value="1"/>
</dbReference>
<dbReference type="SUPFAM" id="SSF117018">
    <property type="entry name" value="ATP-dependent DNA ligase DNA-binding domain"/>
    <property type="match status" value="1"/>
</dbReference>
<evidence type="ECO:0000256" key="1">
    <source>
        <dbReference type="ARBA" id="ARBA00001946"/>
    </source>
</evidence>
<evidence type="ECO:0000256" key="11">
    <source>
        <dbReference type="ARBA" id="ARBA00022840"/>
    </source>
</evidence>
<feature type="region of interest" description="Disordered" evidence="21">
    <location>
        <begin position="613"/>
        <end position="644"/>
    </location>
</feature>
<dbReference type="PROSITE" id="PS50160">
    <property type="entry name" value="DNA_LIGASE_A3"/>
    <property type="match status" value="1"/>
</dbReference>
<keyword evidence="7" id="KW-0235">DNA replication</keyword>
<dbReference type="Pfam" id="PF04675">
    <property type="entry name" value="DNA_ligase_A_N"/>
    <property type="match status" value="1"/>
</dbReference>
<evidence type="ECO:0000256" key="6">
    <source>
        <dbReference type="ARBA" id="ARBA00022618"/>
    </source>
</evidence>
<keyword evidence="11" id="KW-0067">ATP-binding</keyword>
<dbReference type="GO" id="GO:0003677">
    <property type="term" value="F:DNA binding"/>
    <property type="evidence" value="ECO:0007669"/>
    <property type="project" value="InterPro"/>
</dbReference>
<dbReference type="GO" id="GO:0071897">
    <property type="term" value="P:DNA biosynthetic process"/>
    <property type="evidence" value="ECO:0007669"/>
    <property type="project" value="InterPro"/>
</dbReference>
<dbReference type="SUPFAM" id="SSF56091">
    <property type="entry name" value="DNA ligase/mRNA capping enzyme, catalytic domain"/>
    <property type="match status" value="1"/>
</dbReference>
<evidence type="ECO:0000256" key="4">
    <source>
        <dbReference type="ARBA" id="ARBA00012727"/>
    </source>
</evidence>
<organism evidence="24">
    <name type="scientific">Schistocephalus solidus</name>
    <name type="common">Tapeworm</name>
    <dbReference type="NCBI Taxonomy" id="70667"/>
    <lineage>
        <taxon>Eukaryota</taxon>
        <taxon>Metazoa</taxon>
        <taxon>Spiralia</taxon>
        <taxon>Lophotrochozoa</taxon>
        <taxon>Platyhelminthes</taxon>
        <taxon>Cestoda</taxon>
        <taxon>Eucestoda</taxon>
        <taxon>Diphyllobothriidea</taxon>
        <taxon>Diphyllobothriidae</taxon>
        <taxon>Schistocephalus</taxon>
    </lineage>
</organism>
<evidence type="ECO:0000256" key="10">
    <source>
        <dbReference type="ARBA" id="ARBA00022763"/>
    </source>
</evidence>
<evidence type="ECO:0000256" key="15">
    <source>
        <dbReference type="ARBA" id="ARBA00023306"/>
    </source>
</evidence>
<dbReference type="Pfam" id="PF01068">
    <property type="entry name" value="DNA_ligase_A_M"/>
    <property type="match status" value="1"/>
</dbReference>
<dbReference type="PANTHER" id="PTHR45674">
    <property type="entry name" value="DNA LIGASE 1/3 FAMILY MEMBER"/>
    <property type="match status" value="1"/>
</dbReference>
<comment type="cofactor">
    <cofactor evidence="1">
        <name>Mg(2+)</name>
        <dbReference type="ChEBI" id="CHEBI:18420"/>
    </cofactor>
</comment>
<reference evidence="24" key="1">
    <citation type="submission" date="2016-01" db="EMBL/GenBank/DDBJ databases">
        <title>Reference transcriptome for the parasite Schistocephalus solidus: insights into the molecular evolution of parasitism.</title>
        <authorList>
            <person name="Hebert F.O."/>
            <person name="Grambauer S."/>
            <person name="Barber I."/>
            <person name="Landry C.R."/>
            <person name="Aubin-Horth N."/>
        </authorList>
    </citation>
    <scope>NUCLEOTIDE SEQUENCE</scope>
</reference>
<dbReference type="NCBIfam" id="TIGR00574">
    <property type="entry name" value="dnl1"/>
    <property type="match status" value="1"/>
</dbReference>
<evidence type="ECO:0000256" key="5">
    <source>
        <dbReference type="ARBA" id="ARBA00022598"/>
    </source>
</evidence>
<proteinExistence type="inferred from homology"/>
<dbReference type="GO" id="GO:0006310">
    <property type="term" value="P:DNA recombination"/>
    <property type="evidence" value="ECO:0007669"/>
    <property type="project" value="UniProtKB-KW"/>
</dbReference>
<dbReference type="GO" id="GO:0070421">
    <property type="term" value="C:DNA ligase III-XRCC1 complex"/>
    <property type="evidence" value="ECO:0007669"/>
    <property type="project" value="TreeGrafter"/>
</dbReference>
<dbReference type="PROSITE" id="PS50172">
    <property type="entry name" value="BRCT"/>
    <property type="match status" value="1"/>
</dbReference>
<sequence>MSEEEQDTTFEDFVELVDALTACSSHKRKSEIVSNFVHQGVGGSLHNETALVLKLLLPGISTRTYNIKDKQLINYFSDILMVPREAMLEDLEKGDVAITLQKFFKRSGHIRPASRGTILLRTVDAWLDELAEASGGDQYIKLLRQCCKVLTADEFTVFIRLIKKDLRISAGAKLILCGLDPNAYEAFQASRDLDLVVKKLKEKSFTSEASTSSSSAGGKLHMSRTLSISIKLSTPVLPMLAEPCRSAEMALEKGRKGGGLLVEIKYDGERLQVHKKGTHFTYFSRSLKSVPDHKVEHLKEFLPKAFPSANDLIIDSELLLLDTQTKKPLPFGTLGVHKRTAFKGATVCLFIFDCLYFNGRSLLNEPIRKRREILEANMTVVPDRVLLSEKHNVSTTDDLNTLMARVFSEGLEGLVLKPLDSVYEPGKRHWMKIKKDYLGEGAMADSADLIVLGAYFGTGNKGGLMSVFLMGAYDPNSEQFCTVTKCGNGLDDRTLLKLQKQFKMIKISKDYSRVPRWLNVSRSLVPDFVVADPKQSQVWEITGTEFTRAGDHTAGANDAGSKGISIRFPRVTKLRPDKSWKEATDVARLETLMQTSASLSDWVDKLNSLSLPKTNKRPAAAAASSSNSSDPTPRKKPRQPPPAEMTFNHLRSIFEGFVISVPVEVSNQPDFDLLRRRLIACGATLSLPDASSSSTGEPCTHVIIADDQQLPQDLSQTPITVDWINKSISQSKLLPLPAFS</sequence>
<dbReference type="InterPro" id="IPR012308">
    <property type="entry name" value="DNA_ligase_ATP-dep_N"/>
</dbReference>
<dbReference type="AlphaFoldDB" id="A0A0X3PSJ6"/>
<name>A0A0X3PSJ6_SCHSO</name>
<dbReference type="InterPro" id="IPR001357">
    <property type="entry name" value="BRCT_dom"/>
</dbReference>
<feature type="domain" description="ATP-dependent DNA ligase family profile" evidence="22">
    <location>
        <begin position="340"/>
        <end position="474"/>
    </location>
</feature>
<evidence type="ECO:0000256" key="17">
    <source>
        <dbReference type="ARBA" id="ARBA00074829"/>
    </source>
</evidence>
<dbReference type="GO" id="GO:0006302">
    <property type="term" value="P:double-strand break repair"/>
    <property type="evidence" value="ECO:0007669"/>
    <property type="project" value="TreeGrafter"/>
</dbReference>
<keyword evidence="15" id="KW-0131">Cell cycle</keyword>
<keyword evidence="8" id="KW-0479">Metal-binding</keyword>
<dbReference type="Gene3D" id="3.30.1490.70">
    <property type="match status" value="1"/>
</dbReference>
<evidence type="ECO:0000256" key="3">
    <source>
        <dbReference type="ARBA" id="ARBA00007572"/>
    </source>
</evidence>
<dbReference type="FunFam" id="2.40.50.140:FF:000085">
    <property type="entry name" value="DNA ligase"/>
    <property type="match status" value="1"/>
</dbReference>
<keyword evidence="9" id="KW-0547">Nucleotide-binding</keyword>
<evidence type="ECO:0000259" key="23">
    <source>
        <dbReference type="PROSITE" id="PS50172"/>
    </source>
</evidence>
<keyword evidence="5 24" id="KW-0436">Ligase</keyword>
<feature type="compositionally biased region" description="Low complexity" evidence="21">
    <location>
        <begin position="619"/>
        <end position="631"/>
    </location>
</feature>
<dbReference type="GO" id="GO:0003910">
    <property type="term" value="F:DNA ligase (ATP) activity"/>
    <property type="evidence" value="ECO:0007669"/>
    <property type="project" value="UniProtKB-EC"/>
</dbReference>
<dbReference type="InterPro" id="IPR012310">
    <property type="entry name" value="DNA_ligase_ATP-dep_cent"/>
</dbReference>
<evidence type="ECO:0000256" key="20">
    <source>
        <dbReference type="RuleBase" id="RU004196"/>
    </source>
</evidence>
<dbReference type="InterPro" id="IPR050191">
    <property type="entry name" value="ATP-dep_DNA_ligase"/>
</dbReference>
<comment type="similarity">
    <text evidence="3 20">Belongs to the ATP-dependent DNA ligase family.</text>
</comment>
<evidence type="ECO:0000256" key="14">
    <source>
        <dbReference type="ARBA" id="ARBA00023204"/>
    </source>
</evidence>
<evidence type="ECO:0000259" key="22">
    <source>
        <dbReference type="PROSITE" id="PS50160"/>
    </source>
</evidence>
<dbReference type="GO" id="GO:0006273">
    <property type="term" value="P:lagging strand elongation"/>
    <property type="evidence" value="ECO:0007669"/>
    <property type="project" value="TreeGrafter"/>
</dbReference>
<evidence type="ECO:0000256" key="13">
    <source>
        <dbReference type="ARBA" id="ARBA00023172"/>
    </source>
</evidence>
<dbReference type="SUPFAM" id="SSF52113">
    <property type="entry name" value="BRCT domain"/>
    <property type="match status" value="1"/>
</dbReference>
<evidence type="ECO:0000256" key="12">
    <source>
        <dbReference type="ARBA" id="ARBA00022842"/>
    </source>
</evidence>
<keyword evidence="10" id="KW-0227">DNA damage</keyword>
<dbReference type="CDD" id="cd07902">
    <property type="entry name" value="Adenylation_DNA_ligase_III"/>
    <property type="match status" value="1"/>
</dbReference>
<evidence type="ECO:0000256" key="2">
    <source>
        <dbReference type="ARBA" id="ARBA00004123"/>
    </source>
</evidence>
<dbReference type="InterPro" id="IPR000977">
    <property type="entry name" value="DNA_ligase_ATP-dep"/>
</dbReference>
<dbReference type="InterPro" id="IPR036420">
    <property type="entry name" value="BRCT_dom_sf"/>
</dbReference>
<gene>
    <name evidence="24" type="primary">DNLI3</name>
    <name evidence="24" type="ORF">TR165564</name>
</gene>
<keyword evidence="12" id="KW-0460">Magnesium</keyword>
<dbReference type="SUPFAM" id="SSF50249">
    <property type="entry name" value="Nucleic acid-binding proteins"/>
    <property type="match status" value="1"/>
</dbReference>
<keyword evidence="6" id="KW-0132">Cell division</keyword>
<dbReference type="InterPro" id="IPR036599">
    <property type="entry name" value="DNA_ligase_N_sf"/>
</dbReference>
<dbReference type="PANTHER" id="PTHR45674:SF9">
    <property type="entry name" value="DNA LIGASE 3"/>
    <property type="match status" value="1"/>
</dbReference>
<evidence type="ECO:0000256" key="9">
    <source>
        <dbReference type="ARBA" id="ARBA00022741"/>
    </source>
</evidence>
<dbReference type="Gene3D" id="2.40.50.140">
    <property type="entry name" value="Nucleic acid-binding proteins"/>
    <property type="match status" value="1"/>
</dbReference>
<dbReference type="Gene3D" id="3.30.470.30">
    <property type="entry name" value="DNA ligase/mRNA capping enzyme"/>
    <property type="match status" value="1"/>
</dbReference>
<feature type="domain" description="BRCT" evidence="23">
    <location>
        <begin position="649"/>
        <end position="740"/>
    </location>
</feature>
<comment type="subcellular location">
    <subcellularLocation>
        <location evidence="2">Nucleus</location>
    </subcellularLocation>
</comment>
<dbReference type="GO" id="GO:0005524">
    <property type="term" value="F:ATP binding"/>
    <property type="evidence" value="ECO:0007669"/>
    <property type="project" value="UniProtKB-KW"/>
</dbReference>
<evidence type="ECO:0000256" key="16">
    <source>
        <dbReference type="ARBA" id="ARBA00034003"/>
    </source>
</evidence>
<dbReference type="GO" id="GO:0051301">
    <property type="term" value="P:cell division"/>
    <property type="evidence" value="ECO:0007669"/>
    <property type="project" value="UniProtKB-KW"/>
</dbReference>
<dbReference type="GO" id="GO:0046872">
    <property type="term" value="F:metal ion binding"/>
    <property type="evidence" value="ECO:0007669"/>
    <property type="project" value="UniProtKB-KW"/>
</dbReference>
<evidence type="ECO:0000256" key="18">
    <source>
        <dbReference type="ARBA" id="ARBA00075785"/>
    </source>
</evidence>
<dbReference type="InterPro" id="IPR012340">
    <property type="entry name" value="NA-bd_OB-fold"/>
</dbReference>